<feature type="compositionally biased region" description="Polar residues" evidence="1">
    <location>
        <begin position="137"/>
        <end position="146"/>
    </location>
</feature>
<evidence type="ECO:0000313" key="2">
    <source>
        <dbReference type="EMBL" id="CAD7692860.1"/>
    </source>
</evidence>
<feature type="compositionally biased region" description="Low complexity" evidence="1">
    <location>
        <begin position="65"/>
        <end position="87"/>
    </location>
</feature>
<dbReference type="AlphaFoldDB" id="A0A811ZWL0"/>
<dbReference type="Proteomes" id="UP000645828">
    <property type="component" value="Unassembled WGS sequence"/>
</dbReference>
<gene>
    <name evidence="2" type="ORF">NYPRO_LOCUS25654</name>
</gene>
<dbReference type="EMBL" id="CAJHUB010000775">
    <property type="protein sequence ID" value="CAD7692860.1"/>
    <property type="molecule type" value="Genomic_DNA"/>
</dbReference>
<evidence type="ECO:0000256" key="1">
    <source>
        <dbReference type="SAM" id="MobiDB-lite"/>
    </source>
</evidence>
<accession>A0A811ZWL0</accession>
<protein>
    <submittedName>
        <fullName evidence="2">(raccoon dog) hypothetical protein</fullName>
    </submittedName>
</protein>
<comment type="caution">
    <text evidence="2">The sequence shown here is derived from an EMBL/GenBank/DDBJ whole genome shotgun (WGS) entry which is preliminary data.</text>
</comment>
<reference evidence="2" key="1">
    <citation type="submission" date="2020-12" db="EMBL/GenBank/DDBJ databases">
        <authorList>
            <consortium name="Molecular Ecology Group"/>
        </authorList>
    </citation>
    <scope>NUCLEOTIDE SEQUENCE</scope>
    <source>
        <strain evidence="2">TBG_1078</strain>
    </source>
</reference>
<keyword evidence="3" id="KW-1185">Reference proteome</keyword>
<feature type="compositionally biased region" description="Basic and acidic residues" evidence="1">
    <location>
        <begin position="182"/>
        <end position="192"/>
    </location>
</feature>
<proteinExistence type="predicted"/>
<feature type="region of interest" description="Disordered" evidence="1">
    <location>
        <begin position="1"/>
        <end position="197"/>
    </location>
</feature>
<evidence type="ECO:0000313" key="3">
    <source>
        <dbReference type="Proteomes" id="UP000645828"/>
    </source>
</evidence>
<organism evidence="2 3">
    <name type="scientific">Nyctereutes procyonoides</name>
    <name type="common">Raccoon dog</name>
    <name type="synonym">Canis procyonoides</name>
    <dbReference type="NCBI Taxonomy" id="34880"/>
    <lineage>
        <taxon>Eukaryota</taxon>
        <taxon>Metazoa</taxon>
        <taxon>Chordata</taxon>
        <taxon>Craniata</taxon>
        <taxon>Vertebrata</taxon>
        <taxon>Euteleostomi</taxon>
        <taxon>Mammalia</taxon>
        <taxon>Eutheria</taxon>
        <taxon>Laurasiatheria</taxon>
        <taxon>Carnivora</taxon>
        <taxon>Caniformia</taxon>
        <taxon>Canidae</taxon>
        <taxon>Nyctereutes</taxon>
    </lineage>
</organism>
<name>A0A811ZWL0_NYCPR</name>
<sequence length="252" mass="25819">MQRSYLVTLKGQSLDRRDAGRSWRASPGRPRGGPVSLKRGHEPGAPPPPKVWDRKGPTQDGNVGGTEAAEGFGGFSARSASRSVLRRPGPAALCFAGPVQVKGFSERRHRGQRGPGLGGPRQEAGACSLPGGPAWTQLETRSSPGRSQAGLGPGGGTRPRPGCPSAAEEGGLGRGKQSFPRSAERPPRRPRDASAGGRCAHLHLDGCCCSGLGPSAPDPAVSPHEQVEKGPPGSARGCSAVPASPGSLCRDT</sequence>
<feature type="region of interest" description="Disordered" evidence="1">
    <location>
        <begin position="215"/>
        <end position="252"/>
    </location>
</feature>